<dbReference type="Pfam" id="PF08240">
    <property type="entry name" value="ADH_N"/>
    <property type="match status" value="1"/>
</dbReference>
<dbReference type="EMBL" id="JAIRAU010000019">
    <property type="protein sequence ID" value="MBZ5710741.1"/>
    <property type="molecule type" value="Genomic_DNA"/>
</dbReference>
<evidence type="ECO:0000259" key="1">
    <source>
        <dbReference type="SMART" id="SM00829"/>
    </source>
</evidence>
<dbReference type="PANTHER" id="PTHR11695">
    <property type="entry name" value="ALCOHOL DEHYDROGENASE RELATED"/>
    <property type="match status" value="1"/>
</dbReference>
<dbReference type="InterPro" id="IPR020843">
    <property type="entry name" value="ER"/>
</dbReference>
<dbReference type="InterPro" id="IPR011032">
    <property type="entry name" value="GroES-like_sf"/>
</dbReference>
<dbReference type="InterPro" id="IPR013154">
    <property type="entry name" value="ADH-like_N"/>
</dbReference>
<protein>
    <submittedName>
        <fullName evidence="2">NADP-dependent oxidoreductase</fullName>
    </submittedName>
</protein>
<organism evidence="2 3">
    <name type="scientific">Nannocystis pusilla</name>
    <dbReference type="NCBI Taxonomy" id="889268"/>
    <lineage>
        <taxon>Bacteria</taxon>
        <taxon>Pseudomonadati</taxon>
        <taxon>Myxococcota</taxon>
        <taxon>Polyangia</taxon>
        <taxon>Nannocystales</taxon>
        <taxon>Nannocystaceae</taxon>
        <taxon>Nannocystis</taxon>
    </lineage>
</organism>
<proteinExistence type="predicted"/>
<accession>A0ABS7TRD6</accession>
<sequence length="320" mass="32923">MNEFGPPEAIVLEDLPLPIPAAGEVLVRVAAAGVGPWDGWIRAGKSALPQPLPLTLGSDLSGTVAAVGPNVSAFRPGEPVFGVTNPRFTGACAEYAVAQAGMIAHRPEGLAEIDAAALPVIAATAQQALFDQAGLQPGQTVLIHGGAGNVGALAVQLAHQAGLQVIATASERDAASVRSLGAGRVIDYRTARFEDEVTGVDAVIDLVGGDVQARSFRVLRPGGALISAVSEPDRQEATRRQVRAAFFLVQVTSAALNRIAALVQAGRLVAVVGTVLPLAAIRTAHEMLEGTRPHPSGKIVLRVALEDSKGASDTRARAHT</sequence>
<dbReference type="Pfam" id="PF13602">
    <property type="entry name" value="ADH_zinc_N_2"/>
    <property type="match status" value="1"/>
</dbReference>
<reference evidence="2" key="1">
    <citation type="submission" date="2021-08" db="EMBL/GenBank/DDBJ databases">
        <authorList>
            <person name="Stevens D.C."/>
        </authorList>
    </citation>
    <scope>NUCLEOTIDE SEQUENCE</scope>
    <source>
        <strain evidence="2">DSM 53165</strain>
    </source>
</reference>
<dbReference type="PANTHER" id="PTHR11695:SF294">
    <property type="entry name" value="RETICULON-4-INTERACTING PROTEIN 1, MITOCHONDRIAL"/>
    <property type="match status" value="1"/>
</dbReference>
<feature type="domain" description="Enoyl reductase (ER)" evidence="1">
    <location>
        <begin position="5"/>
        <end position="301"/>
    </location>
</feature>
<gene>
    <name evidence="2" type="ORF">K7C98_15875</name>
</gene>
<dbReference type="Gene3D" id="3.40.50.720">
    <property type="entry name" value="NAD(P)-binding Rossmann-like Domain"/>
    <property type="match status" value="1"/>
</dbReference>
<dbReference type="Proteomes" id="UP001139031">
    <property type="component" value="Unassembled WGS sequence"/>
</dbReference>
<evidence type="ECO:0000313" key="2">
    <source>
        <dbReference type="EMBL" id="MBZ5710741.1"/>
    </source>
</evidence>
<keyword evidence="3" id="KW-1185">Reference proteome</keyword>
<dbReference type="SMART" id="SM00829">
    <property type="entry name" value="PKS_ER"/>
    <property type="match status" value="1"/>
</dbReference>
<comment type="caution">
    <text evidence="2">The sequence shown here is derived from an EMBL/GenBank/DDBJ whole genome shotgun (WGS) entry which is preliminary data.</text>
</comment>
<evidence type="ECO:0000313" key="3">
    <source>
        <dbReference type="Proteomes" id="UP001139031"/>
    </source>
</evidence>
<dbReference type="InterPro" id="IPR036291">
    <property type="entry name" value="NAD(P)-bd_dom_sf"/>
</dbReference>
<dbReference type="SUPFAM" id="SSF51735">
    <property type="entry name" value="NAD(P)-binding Rossmann-fold domains"/>
    <property type="match status" value="1"/>
</dbReference>
<dbReference type="Gene3D" id="3.90.180.10">
    <property type="entry name" value="Medium-chain alcohol dehydrogenases, catalytic domain"/>
    <property type="match status" value="1"/>
</dbReference>
<dbReference type="SUPFAM" id="SSF50129">
    <property type="entry name" value="GroES-like"/>
    <property type="match status" value="1"/>
</dbReference>
<dbReference type="InterPro" id="IPR050700">
    <property type="entry name" value="YIM1/Zinc_Alcohol_DH_Fams"/>
</dbReference>
<dbReference type="CDD" id="cd05289">
    <property type="entry name" value="MDR_like_2"/>
    <property type="match status" value="1"/>
</dbReference>
<name>A0ABS7TRD6_9BACT</name>